<dbReference type="Proteomes" id="UP000233556">
    <property type="component" value="Unassembled WGS sequence"/>
</dbReference>
<evidence type="ECO:0000256" key="1">
    <source>
        <dbReference type="SAM" id="SignalP"/>
    </source>
</evidence>
<gene>
    <name evidence="2" type="ORF">llap_6277</name>
</gene>
<reference evidence="3" key="2">
    <citation type="submission" date="2017-12" db="EMBL/GenBank/DDBJ databases">
        <title>Genome sequence of the Bar-tailed Godwit (Limosa lapponica baueri).</title>
        <authorList>
            <person name="Lima N.C.B."/>
            <person name="Parody-Merino A.M."/>
            <person name="Battley P.F."/>
            <person name="Fidler A.E."/>
            <person name="Prosdocimi F."/>
        </authorList>
    </citation>
    <scope>NUCLEOTIDE SEQUENCE [LARGE SCALE GENOMIC DNA]</scope>
</reference>
<feature type="signal peptide" evidence="1">
    <location>
        <begin position="1"/>
        <end position="22"/>
    </location>
</feature>
<keyword evidence="3" id="KW-1185">Reference proteome</keyword>
<protein>
    <submittedName>
        <fullName evidence="2">Sushi repeat-containing protein srpx</fullName>
    </submittedName>
</protein>
<proteinExistence type="predicted"/>
<reference evidence="3" key="1">
    <citation type="submission" date="2017-11" db="EMBL/GenBank/DDBJ databases">
        <authorList>
            <person name="Lima N.C."/>
            <person name="Parody-Merino A.M."/>
            <person name="Battley P.F."/>
            <person name="Fidler A.E."/>
            <person name="Prosdocimi F."/>
        </authorList>
    </citation>
    <scope>NUCLEOTIDE SEQUENCE [LARGE SCALE GENOMIC DNA]</scope>
</reference>
<evidence type="ECO:0000313" key="3">
    <source>
        <dbReference type="Proteomes" id="UP000233556"/>
    </source>
</evidence>
<dbReference type="EMBL" id="KZ505905">
    <property type="protein sequence ID" value="PKU43419.1"/>
    <property type="molecule type" value="Genomic_DNA"/>
</dbReference>
<keyword evidence="1" id="KW-0732">Signal</keyword>
<sequence>MEMSVVHLLIVLLLQNDRQSSNQETLILAQNYLDNVPGSFYEHCGTLPKKSTIVKNAYTRDIQRYLMHIHICIKKSFDHLLLHTFPGASGLLSRPRYFRIDFDFLRTMQLSLVELQEVGMGPPLKCVKVPLDGITSLQRVDCTTEVGIVSKFAKGTLIPNIHVTNKDVK</sequence>
<organism evidence="2 3">
    <name type="scientific">Limosa lapponica baueri</name>
    <dbReference type="NCBI Taxonomy" id="1758121"/>
    <lineage>
        <taxon>Eukaryota</taxon>
        <taxon>Metazoa</taxon>
        <taxon>Chordata</taxon>
        <taxon>Craniata</taxon>
        <taxon>Vertebrata</taxon>
        <taxon>Euteleostomi</taxon>
        <taxon>Archelosauria</taxon>
        <taxon>Archosauria</taxon>
        <taxon>Dinosauria</taxon>
        <taxon>Saurischia</taxon>
        <taxon>Theropoda</taxon>
        <taxon>Coelurosauria</taxon>
        <taxon>Aves</taxon>
        <taxon>Neognathae</taxon>
        <taxon>Neoaves</taxon>
        <taxon>Charadriiformes</taxon>
        <taxon>Scolopacidae</taxon>
        <taxon>Limosa</taxon>
    </lineage>
</organism>
<name>A0A2I0UBH4_LIMLA</name>
<feature type="chain" id="PRO_5014196061" evidence="1">
    <location>
        <begin position="23"/>
        <end position="169"/>
    </location>
</feature>
<evidence type="ECO:0000313" key="2">
    <source>
        <dbReference type="EMBL" id="PKU43419.1"/>
    </source>
</evidence>
<accession>A0A2I0UBH4</accession>
<dbReference type="AlphaFoldDB" id="A0A2I0UBH4"/>